<feature type="region of interest" description="Disordered" evidence="1">
    <location>
        <begin position="99"/>
        <end position="144"/>
    </location>
</feature>
<dbReference type="PANTHER" id="PTHR34682:SF11">
    <property type="entry name" value="AT HOOK MOTIF PROTEIN"/>
    <property type="match status" value="1"/>
</dbReference>
<sequence>MGNCCKAELRSTEWGGEDWSDLMMSPKKNNNRVNRKRRPSQKVFDENQVLSIGKVQKEKLFGEFGATICDDDNNNNNNNGSRIKIRISKKELARLLQEHKGQFHQQHRASAEQKSGEMMNQQNQGSSGYPSSVPMKRKRGRPRKEEAVFQGETTSAIMPPSDNVLNPPTQVVSTGITAHDHSDAMVGKMVTGVIEGSFSAGYLLNVKVADSDSQLRGLVFLPGQVTPITAQNDVAPQVRMIQRKEIPIPVLNPQQALTNNDYVPLPPQTLTDDYIPSPAQCSKQVCEDEAELHLPNPQVLPIEMHSSTPPLSLENQSASAMAVAAAVELPKNDIPQAISEPGYENQLSSMVSKFECEKPVRQNETFHQIDTSTEAKESGADGGVTKVQDPDPKPISQPIIFLPTIETTQTGQQTMPSEQKANEPIRDEISKISEIELNKSPVSAEPESMPSEQVSESVVDSFMEKQDSPKTEGLQDMVGKLATAEMLSMIDTSNSNGKPSTGVGNGIDMVGSNHAPDSNQPISMVSEEIKISSEGCAFQDKSGGSFDAIGKVDVNQPTES</sequence>
<reference evidence="2 3" key="1">
    <citation type="journal article" date="2023" name="Plants (Basel)">
        <title>Bridging the Gap: Combining Genomics and Transcriptomics Approaches to Understand Stylosanthes scabra, an Orphan Legume from the Brazilian Caatinga.</title>
        <authorList>
            <person name="Ferreira-Neto J.R.C."/>
            <person name="da Silva M.D."/>
            <person name="Binneck E."/>
            <person name="de Melo N.F."/>
            <person name="da Silva R.H."/>
            <person name="de Melo A.L.T.M."/>
            <person name="Pandolfi V."/>
            <person name="Bustamante F.O."/>
            <person name="Brasileiro-Vidal A.C."/>
            <person name="Benko-Iseppon A.M."/>
        </authorList>
    </citation>
    <scope>NUCLEOTIDE SEQUENCE [LARGE SCALE GENOMIC DNA]</scope>
    <source>
        <tissue evidence="2">Leaves</tissue>
    </source>
</reference>
<gene>
    <name evidence="2" type="ORF">PIB30_033538</name>
</gene>
<feature type="compositionally biased region" description="Polar residues" evidence="1">
    <location>
        <begin position="118"/>
        <end position="130"/>
    </location>
</feature>
<evidence type="ECO:0000256" key="1">
    <source>
        <dbReference type="SAM" id="MobiDB-lite"/>
    </source>
</evidence>
<feature type="region of interest" description="Disordered" evidence="1">
    <location>
        <begin position="369"/>
        <end position="395"/>
    </location>
</feature>
<feature type="region of interest" description="Disordered" evidence="1">
    <location>
        <begin position="491"/>
        <end position="520"/>
    </location>
</feature>
<proteinExistence type="predicted"/>
<protein>
    <submittedName>
        <fullName evidence="2">Uncharacterized protein</fullName>
    </submittedName>
</protein>
<name>A0ABU6TCR3_9FABA</name>
<dbReference type="Proteomes" id="UP001341840">
    <property type="component" value="Unassembled WGS sequence"/>
</dbReference>
<dbReference type="EMBL" id="JASCZI010090773">
    <property type="protein sequence ID" value="MED6146335.1"/>
    <property type="molecule type" value="Genomic_DNA"/>
</dbReference>
<organism evidence="2 3">
    <name type="scientific">Stylosanthes scabra</name>
    <dbReference type="NCBI Taxonomy" id="79078"/>
    <lineage>
        <taxon>Eukaryota</taxon>
        <taxon>Viridiplantae</taxon>
        <taxon>Streptophyta</taxon>
        <taxon>Embryophyta</taxon>
        <taxon>Tracheophyta</taxon>
        <taxon>Spermatophyta</taxon>
        <taxon>Magnoliopsida</taxon>
        <taxon>eudicotyledons</taxon>
        <taxon>Gunneridae</taxon>
        <taxon>Pentapetalae</taxon>
        <taxon>rosids</taxon>
        <taxon>fabids</taxon>
        <taxon>Fabales</taxon>
        <taxon>Fabaceae</taxon>
        <taxon>Papilionoideae</taxon>
        <taxon>50 kb inversion clade</taxon>
        <taxon>dalbergioids sensu lato</taxon>
        <taxon>Dalbergieae</taxon>
        <taxon>Pterocarpus clade</taxon>
        <taxon>Stylosanthes</taxon>
    </lineage>
</organism>
<evidence type="ECO:0000313" key="2">
    <source>
        <dbReference type="EMBL" id="MED6146335.1"/>
    </source>
</evidence>
<feature type="region of interest" description="Disordered" evidence="1">
    <location>
        <begin position="540"/>
        <end position="560"/>
    </location>
</feature>
<evidence type="ECO:0000313" key="3">
    <source>
        <dbReference type="Proteomes" id="UP001341840"/>
    </source>
</evidence>
<accession>A0ABU6TCR3</accession>
<keyword evidence="3" id="KW-1185">Reference proteome</keyword>
<comment type="caution">
    <text evidence="2">The sequence shown here is derived from an EMBL/GenBank/DDBJ whole genome shotgun (WGS) entry which is preliminary data.</text>
</comment>
<dbReference type="PANTHER" id="PTHR34682">
    <property type="entry name" value="AT HOOK MOTIF-CONTAINING PROTEIN"/>
    <property type="match status" value="1"/>
</dbReference>
<dbReference type="InterPro" id="IPR045881">
    <property type="entry name" value="MNM1-like"/>
</dbReference>